<keyword evidence="3" id="KW-1185">Reference proteome</keyword>
<accession>R9PN31</accession>
<reference evidence="3" key="1">
    <citation type="journal article" date="2013" name="Genome Announc.">
        <title>Draft genome sequence of the basidiomycetous yeast-like fungus Pseudozyma hubeiensis SY62, which produces an abundant amount of the biosurfactant mannosylerythritol lipids.</title>
        <authorList>
            <person name="Konishi M."/>
            <person name="Hatada Y."/>
            <person name="Horiuchi J."/>
        </authorList>
    </citation>
    <scope>NUCLEOTIDE SEQUENCE [LARGE SCALE GENOMIC DNA]</scope>
    <source>
        <strain evidence="3">SY62</strain>
    </source>
</reference>
<dbReference type="GeneID" id="24112401"/>
<evidence type="ECO:0000256" key="1">
    <source>
        <dbReference type="SAM" id="MobiDB-lite"/>
    </source>
</evidence>
<feature type="region of interest" description="Disordered" evidence="1">
    <location>
        <begin position="1"/>
        <end position="34"/>
    </location>
</feature>
<dbReference type="Proteomes" id="UP000014071">
    <property type="component" value="Unassembled WGS sequence"/>
</dbReference>
<evidence type="ECO:0000313" key="3">
    <source>
        <dbReference type="Proteomes" id="UP000014071"/>
    </source>
</evidence>
<organism evidence="2 3">
    <name type="scientific">Pseudozyma hubeiensis (strain SY62)</name>
    <name type="common">Yeast</name>
    <dbReference type="NCBI Taxonomy" id="1305764"/>
    <lineage>
        <taxon>Eukaryota</taxon>
        <taxon>Fungi</taxon>
        <taxon>Dikarya</taxon>
        <taxon>Basidiomycota</taxon>
        <taxon>Ustilaginomycotina</taxon>
        <taxon>Ustilaginomycetes</taxon>
        <taxon>Ustilaginales</taxon>
        <taxon>Ustilaginaceae</taxon>
        <taxon>Pseudozyma</taxon>
    </lineage>
</organism>
<gene>
    <name evidence="2" type="ORF">PHSY_007137</name>
</gene>
<proteinExistence type="predicted"/>
<dbReference type="EMBL" id="DF238831">
    <property type="protein sequence ID" value="GAC99535.1"/>
    <property type="molecule type" value="Genomic_DNA"/>
</dbReference>
<protein>
    <submittedName>
        <fullName evidence="2">Cytokinesis regulator</fullName>
    </submittedName>
</protein>
<dbReference type="RefSeq" id="XP_012193122.1">
    <property type="nucleotide sequence ID" value="XM_012337732.1"/>
</dbReference>
<dbReference type="AlphaFoldDB" id="R9PN31"/>
<feature type="compositionally biased region" description="Basic and acidic residues" evidence="1">
    <location>
        <begin position="1"/>
        <end position="12"/>
    </location>
</feature>
<dbReference type="HOGENOM" id="CLU_1496880_0_0_1"/>
<name>R9PN31_PSEHS</name>
<sequence>MRRGGDQLRDSSRMGGCSDQQSNHAVRNHRSLRKATCDSQNEKVSACMANLTSFHLASKEKVGSEQRRNIVMIRLRRGRMNASCAKAGLPNCGFESQSVRRKKSPLSQHLTGLRRHTAIVILDRAKEPFGLMTVEPPSKDQNNCLTRSLYAKPAEDQVTGRDLVGELGDELIDPSTSKST</sequence>
<evidence type="ECO:0000313" key="2">
    <source>
        <dbReference type="EMBL" id="GAC99535.1"/>
    </source>
</evidence>